<keyword evidence="4" id="KW-1185">Reference proteome</keyword>
<feature type="region of interest" description="Disordered" evidence="1">
    <location>
        <begin position="39"/>
        <end position="112"/>
    </location>
</feature>
<keyword evidence="2" id="KW-0812">Transmembrane</keyword>
<dbReference type="HOGENOM" id="CLU_806481_0_0_1"/>
<dbReference type="Proteomes" id="UP000030655">
    <property type="component" value="Unassembled WGS sequence"/>
</dbReference>
<dbReference type="AlphaFoldDB" id="A0A059F5D5"/>
<sequence>MQSFSKNPLVGIVSCIIAFAVIITIAIVKVKYYPDEDGASVSTTETTVTTPEQQKITEEKAELKESKEVPKKKEKKKPKEAEIKESGEESETETEEEEEKKEKAKEKKEKTQEVKPDAEYLKAYSPIYNVFKVLEADKQYFKNLKCKGSKEISGFFENLEKFHTDIPAFKKMADKILKIIVEGADIEPDTIKDSPQILIGQLFETIIKGEIGVKSTLKELLESDFVKNFSIIREGTKGKKTYYYCDSVVNTVLLEKIDVTINDKMIDVTIAEQKKKYNKIVYVPPCLVVIFDDGEIASKKYSLDVNYIKSSTKFLRLTKEDLAKNKTVLEYDFKNITKINKGKKGMSMFAKDDQGLKYYINGKEKDLPADDTKIYPAILLCKSEEVPPKQKSWLGWIAGKFGLGS</sequence>
<evidence type="ECO:0000256" key="2">
    <source>
        <dbReference type="SAM" id="Phobius"/>
    </source>
</evidence>
<dbReference type="VEuPathDB" id="MicrosporidiaDB:H312_00433"/>
<evidence type="ECO:0000256" key="1">
    <source>
        <dbReference type="SAM" id="MobiDB-lite"/>
    </source>
</evidence>
<keyword evidence="2" id="KW-0472">Membrane</keyword>
<dbReference type="OrthoDB" id="10476920at2759"/>
<keyword evidence="2" id="KW-1133">Transmembrane helix</keyword>
<feature type="transmembrane region" description="Helical" evidence="2">
    <location>
        <begin position="9"/>
        <end position="28"/>
    </location>
</feature>
<name>A0A059F5D5_9MICR</name>
<feature type="compositionally biased region" description="Basic and acidic residues" evidence="1">
    <location>
        <begin position="100"/>
        <end position="112"/>
    </location>
</feature>
<evidence type="ECO:0000313" key="4">
    <source>
        <dbReference type="Proteomes" id="UP000030655"/>
    </source>
</evidence>
<feature type="compositionally biased region" description="Acidic residues" evidence="1">
    <location>
        <begin position="88"/>
        <end position="99"/>
    </location>
</feature>
<dbReference type="EMBL" id="KK365132">
    <property type="protein sequence ID" value="KCZ82156.1"/>
    <property type="molecule type" value="Genomic_DNA"/>
</dbReference>
<evidence type="ECO:0000313" key="3">
    <source>
        <dbReference type="EMBL" id="KCZ82156.1"/>
    </source>
</evidence>
<gene>
    <name evidence="3" type="ORF">H312_00433</name>
</gene>
<organism evidence="3 4">
    <name type="scientific">Anncaliia algerae PRA339</name>
    <dbReference type="NCBI Taxonomy" id="1288291"/>
    <lineage>
        <taxon>Eukaryota</taxon>
        <taxon>Fungi</taxon>
        <taxon>Fungi incertae sedis</taxon>
        <taxon>Microsporidia</taxon>
        <taxon>Tubulinosematoidea</taxon>
        <taxon>Tubulinosematidae</taxon>
        <taxon>Anncaliia</taxon>
    </lineage>
</organism>
<protein>
    <submittedName>
        <fullName evidence="3">Uncharacterized protein</fullName>
    </submittedName>
</protein>
<feature type="compositionally biased region" description="Low complexity" evidence="1">
    <location>
        <begin position="40"/>
        <end position="50"/>
    </location>
</feature>
<feature type="compositionally biased region" description="Basic and acidic residues" evidence="1">
    <location>
        <begin position="55"/>
        <end position="87"/>
    </location>
</feature>
<reference evidence="4" key="1">
    <citation type="submission" date="2013-02" db="EMBL/GenBank/DDBJ databases">
        <authorList>
            <consortium name="The Broad Institute Genome Sequencing Platform"/>
            <person name="Cuomo C."/>
            <person name="Becnel J."/>
            <person name="Sanscrainte N."/>
            <person name="Walker B."/>
            <person name="Young S.K."/>
            <person name="Zeng Q."/>
            <person name="Gargeya S."/>
            <person name="Fitzgerald M."/>
            <person name="Haas B."/>
            <person name="Abouelleil A."/>
            <person name="Alvarado L."/>
            <person name="Arachchi H.M."/>
            <person name="Berlin A.M."/>
            <person name="Chapman S.B."/>
            <person name="Dewar J."/>
            <person name="Goldberg J."/>
            <person name="Griggs A."/>
            <person name="Gujja S."/>
            <person name="Hansen M."/>
            <person name="Howarth C."/>
            <person name="Imamovic A."/>
            <person name="Larimer J."/>
            <person name="McCowan C."/>
            <person name="Murphy C."/>
            <person name="Neiman D."/>
            <person name="Pearson M."/>
            <person name="Priest M."/>
            <person name="Roberts A."/>
            <person name="Saif S."/>
            <person name="Shea T."/>
            <person name="Sisk P."/>
            <person name="Sykes S."/>
            <person name="Wortman J."/>
            <person name="Nusbaum C."/>
            <person name="Birren B."/>
        </authorList>
    </citation>
    <scope>NUCLEOTIDE SEQUENCE [LARGE SCALE GENOMIC DNA]</scope>
    <source>
        <strain evidence="4">PRA339</strain>
    </source>
</reference>
<accession>A0A059F5D5</accession>
<proteinExistence type="predicted"/>
<reference evidence="3 4" key="2">
    <citation type="submission" date="2014-03" db="EMBL/GenBank/DDBJ databases">
        <title>The Genome Sequence of Anncaliia algerae insect isolate PRA339.</title>
        <authorList>
            <consortium name="The Broad Institute Genome Sequencing Platform"/>
            <consortium name="The Broad Institute Genome Sequencing Center for Infectious Disease"/>
            <person name="Cuomo C."/>
            <person name="Becnel J."/>
            <person name="Sanscrainte N."/>
            <person name="Walker B."/>
            <person name="Young S.K."/>
            <person name="Zeng Q."/>
            <person name="Gargeya S."/>
            <person name="Fitzgerald M."/>
            <person name="Haas B."/>
            <person name="Abouelleil A."/>
            <person name="Alvarado L."/>
            <person name="Arachchi H.M."/>
            <person name="Berlin A.M."/>
            <person name="Chapman S.B."/>
            <person name="Dewar J."/>
            <person name="Goldberg J."/>
            <person name="Griggs A."/>
            <person name="Gujja S."/>
            <person name="Hansen M."/>
            <person name="Howarth C."/>
            <person name="Imamovic A."/>
            <person name="Larimer J."/>
            <person name="McCowan C."/>
            <person name="Murphy C."/>
            <person name="Neiman D."/>
            <person name="Pearson M."/>
            <person name="Priest M."/>
            <person name="Roberts A."/>
            <person name="Saif S."/>
            <person name="Shea T."/>
            <person name="Sisk P."/>
            <person name="Sykes S."/>
            <person name="Wortman J."/>
            <person name="Nusbaum C."/>
            <person name="Birren B."/>
        </authorList>
    </citation>
    <scope>NUCLEOTIDE SEQUENCE [LARGE SCALE GENOMIC DNA]</scope>
    <source>
        <strain evidence="3 4">PRA339</strain>
    </source>
</reference>